<dbReference type="EMBL" id="VFPV01000002">
    <property type="protein sequence ID" value="TQN03461.1"/>
    <property type="molecule type" value="Genomic_DNA"/>
</dbReference>
<evidence type="ECO:0000313" key="7">
    <source>
        <dbReference type="EMBL" id="TQN03461.1"/>
    </source>
</evidence>
<dbReference type="PANTHER" id="PTHR22911">
    <property type="entry name" value="ACYL-MALONYL CONDENSING ENZYME-RELATED"/>
    <property type="match status" value="1"/>
</dbReference>
<accession>A0A543L814</accession>
<keyword evidence="3 5" id="KW-1133">Transmembrane helix</keyword>
<feature type="transmembrane region" description="Helical" evidence="5">
    <location>
        <begin position="273"/>
        <end position="294"/>
    </location>
</feature>
<dbReference type="InterPro" id="IPR037185">
    <property type="entry name" value="EmrE-like"/>
</dbReference>
<sequence>MTSTPAGQAPAHTLWLQACGIFLCAIVALATLDMLAKDLVARHPAPLVNLVRYGTVLLMAVVLMHRRGTRWRLPAAHRRTVLWRGVMLGTVGVTFMQALHTMPLAEATAIYFLSPLIIVALSPWLLGEEVRAPQAAAVVAGFVGMLLIVRPGGALPLVGTVLMLLAAGAYAMLQILTRRLAGKVSMEQQFAWTALICTVMTVLSLPTAGHLDWPGARDLALMATVGALSGIGQYLLIEAFQKVPASSLAPFNYFHLLLAVVFSVLVFGQRPDAIALLGIAVIGCAGLALTLPVFRAQWLAILAARQAHR</sequence>
<evidence type="ECO:0000256" key="4">
    <source>
        <dbReference type="ARBA" id="ARBA00023136"/>
    </source>
</evidence>
<feature type="transmembrane region" description="Helical" evidence="5">
    <location>
        <begin position="108"/>
        <end position="126"/>
    </location>
</feature>
<comment type="caution">
    <text evidence="7">The sequence shown here is derived from an EMBL/GenBank/DDBJ whole genome shotgun (WGS) entry which is preliminary data.</text>
</comment>
<evidence type="ECO:0000259" key="6">
    <source>
        <dbReference type="Pfam" id="PF00892"/>
    </source>
</evidence>
<dbReference type="GO" id="GO:0016020">
    <property type="term" value="C:membrane"/>
    <property type="evidence" value="ECO:0007669"/>
    <property type="project" value="UniProtKB-SubCell"/>
</dbReference>
<feature type="transmembrane region" description="Helical" evidence="5">
    <location>
        <begin position="219"/>
        <end position="237"/>
    </location>
</feature>
<feature type="transmembrane region" description="Helical" evidence="5">
    <location>
        <begin position="155"/>
        <end position="177"/>
    </location>
</feature>
<feature type="transmembrane region" description="Helical" evidence="5">
    <location>
        <begin position="81"/>
        <end position="102"/>
    </location>
</feature>
<proteinExistence type="predicted"/>
<evidence type="ECO:0000256" key="3">
    <source>
        <dbReference type="ARBA" id="ARBA00022989"/>
    </source>
</evidence>
<feature type="transmembrane region" description="Helical" evidence="5">
    <location>
        <begin position="189"/>
        <end position="207"/>
    </location>
</feature>
<evidence type="ECO:0000313" key="8">
    <source>
        <dbReference type="Proteomes" id="UP000316993"/>
    </source>
</evidence>
<keyword evidence="4 5" id="KW-0472">Membrane</keyword>
<gene>
    <name evidence="7" type="ORF">BDD18_2145</name>
</gene>
<dbReference type="PANTHER" id="PTHR22911:SF6">
    <property type="entry name" value="SOLUTE CARRIER FAMILY 35 MEMBER G1"/>
    <property type="match status" value="1"/>
</dbReference>
<evidence type="ECO:0000256" key="5">
    <source>
        <dbReference type="SAM" id="Phobius"/>
    </source>
</evidence>
<feature type="transmembrane region" description="Helical" evidence="5">
    <location>
        <begin position="50"/>
        <end position="69"/>
    </location>
</feature>
<feature type="domain" description="EamA" evidence="6">
    <location>
        <begin position="21"/>
        <end position="149"/>
    </location>
</feature>
<evidence type="ECO:0000256" key="1">
    <source>
        <dbReference type="ARBA" id="ARBA00004141"/>
    </source>
</evidence>
<feature type="domain" description="EamA" evidence="6">
    <location>
        <begin position="159"/>
        <end position="289"/>
    </location>
</feature>
<dbReference type="AlphaFoldDB" id="A0A543L814"/>
<dbReference type="RefSeq" id="WP_142083161.1">
    <property type="nucleotide sequence ID" value="NZ_VFPV01000002.1"/>
</dbReference>
<name>A0A543L814_9BURK</name>
<evidence type="ECO:0000256" key="2">
    <source>
        <dbReference type="ARBA" id="ARBA00022692"/>
    </source>
</evidence>
<reference evidence="7 8" key="1">
    <citation type="submission" date="2019-06" db="EMBL/GenBank/DDBJ databases">
        <title>Genomic Encyclopedia of Archaeal and Bacterial Type Strains, Phase II (KMG-II): from individual species to whole genera.</title>
        <authorList>
            <person name="Goeker M."/>
        </authorList>
    </citation>
    <scope>NUCLEOTIDE SEQUENCE [LARGE SCALE GENOMIC DNA]</scope>
    <source>
        <strain evidence="7 8">DSM 7270</strain>
    </source>
</reference>
<organism evidence="7 8">
    <name type="scientific">Acidovorax temperans</name>
    <dbReference type="NCBI Taxonomy" id="80878"/>
    <lineage>
        <taxon>Bacteria</taxon>
        <taxon>Pseudomonadati</taxon>
        <taxon>Pseudomonadota</taxon>
        <taxon>Betaproteobacteria</taxon>
        <taxon>Burkholderiales</taxon>
        <taxon>Comamonadaceae</taxon>
        <taxon>Acidovorax</taxon>
    </lineage>
</organism>
<feature type="transmembrane region" description="Helical" evidence="5">
    <location>
        <begin position="133"/>
        <end position="149"/>
    </location>
</feature>
<dbReference type="Pfam" id="PF00892">
    <property type="entry name" value="EamA"/>
    <property type="match status" value="2"/>
</dbReference>
<dbReference type="Gene3D" id="1.10.3730.20">
    <property type="match status" value="1"/>
</dbReference>
<keyword evidence="2 5" id="KW-0812">Transmembrane</keyword>
<comment type="subcellular location">
    <subcellularLocation>
        <location evidence="1">Membrane</location>
        <topology evidence="1">Multi-pass membrane protein</topology>
    </subcellularLocation>
</comment>
<feature type="transmembrane region" description="Helical" evidence="5">
    <location>
        <begin position="249"/>
        <end position="267"/>
    </location>
</feature>
<protein>
    <submittedName>
        <fullName evidence="7">Threonine/homoserine efflux transporter RhtA</fullName>
    </submittedName>
</protein>
<dbReference type="InterPro" id="IPR000620">
    <property type="entry name" value="EamA_dom"/>
</dbReference>
<feature type="transmembrane region" description="Helical" evidence="5">
    <location>
        <begin position="12"/>
        <end position="30"/>
    </location>
</feature>
<dbReference type="SUPFAM" id="SSF103481">
    <property type="entry name" value="Multidrug resistance efflux transporter EmrE"/>
    <property type="match status" value="2"/>
</dbReference>
<dbReference type="Proteomes" id="UP000316993">
    <property type="component" value="Unassembled WGS sequence"/>
</dbReference>